<dbReference type="CDD" id="cd00185">
    <property type="entry name" value="TNFRSF"/>
    <property type="match status" value="1"/>
</dbReference>
<dbReference type="RefSeq" id="XP_005786654.1">
    <property type="nucleotide sequence ID" value="XM_005786597.1"/>
</dbReference>
<dbReference type="HOGENOM" id="CLU_253752_0_0_1"/>
<evidence type="ECO:0000256" key="2">
    <source>
        <dbReference type="SAM" id="MobiDB-lite"/>
    </source>
</evidence>
<feature type="repeat" description="TNFR-Cys" evidence="1">
    <location>
        <begin position="429"/>
        <end position="480"/>
    </location>
</feature>
<dbReference type="PANTHER" id="PTHR11319">
    <property type="entry name" value="G PROTEIN-COUPLED RECEPTOR-RELATED"/>
    <property type="match status" value="1"/>
</dbReference>
<proteinExistence type="predicted"/>
<feature type="compositionally biased region" description="Basic and acidic residues" evidence="2">
    <location>
        <begin position="1313"/>
        <end position="1326"/>
    </location>
</feature>
<accession>A0A0D3KEP0</accession>
<feature type="region of interest" description="Disordered" evidence="2">
    <location>
        <begin position="1275"/>
        <end position="1326"/>
    </location>
</feature>
<dbReference type="PROSITE" id="PS50050">
    <property type="entry name" value="TNFR_NGFR_2"/>
    <property type="match status" value="1"/>
</dbReference>
<evidence type="ECO:0000313" key="5">
    <source>
        <dbReference type="EnsemblProtists" id="EOD34225"/>
    </source>
</evidence>
<protein>
    <recommendedName>
        <fullName evidence="4">TNFR-Cys domain-containing protein</fullName>
    </recommendedName>
</protein>
<reference evidence="5" key="2">
    <citation type="submission" date="2024-10" db="UniProtKB">
        <authorList>
            <consortium name="EnsemblProtists"/>
        </authorList>
    </citation>
    <scope>IDENTIFICATION</scope>
</reference>
<dbReference type="PaxDb" id="2903-EOD34225"/>
<keyword evidence="3" id="KW-0812">Transmembrane</keyword>
<feature type="transmembrane region" description="Helical" evidence="3">
    <location>
        <begin position="726"/>
        <end position="750"/>
    </location>
</feature>
<sequence length="1326" mass="139395">MVRDPSIVSPSLTGSFVVKFLAPSHVKTLAPRPWILLNALQVLQVFVSGNAALQLAVRENTTDIYLQPGANVRLSQSLVLDGVDVTIRSSGSITGATIDGTDALDSLFILKNKATLSLEGLVLANCRAEADGGAVRMDDSDASLRDVRIQDCYAGNSGGAIYAARGSLRLESVEITRCSTETGIEGENAQGLGGAIRIVKVPQVELSEVNITGCSAVKGGALHIDGGTDSETTLNRVRLADSTATEEGGLVYISSGRLTLENGTLLESGTASQGSSIAFSGAPEVSYRLPLPPGHWIPHSRCEIYRQLPADCADDVCRGLFDKCKTETDAQNDECKQFPVAFVQPCNWEATPALLGVSLYTVPTSALDVDLPYACAPGILGSSHPDDQRSAFCAGLCPVGQRCPEAATTEPRPCTEGNFCPAGTSVPRPCPEGSYSAATNLTKEDECTQCPVGSTCPAGSTVPDPCNDGTTTYGQGSTACDVCDEDFFLVLGETQASTKACKSCPAPPSSPQGGVVSFTCGVDTRIGALYVPGRGSLNVSSGWWRASNASSTLFACKWSPCRGGVDSSEDGNALCHPFYEGPKCEVCTNTTDNGIRYFLNSKARCQACDRPAESVMLLVGLLFTAGALGLGTLKVIRSSWVPSGKVARALVLLGRRIALLWRQTGMQCKAKQLVTLFQVVTVVPAVYEVELPPQLSEWANLFSAAESIGLDLFLPPSCYGSYLTRLIAWGLWPFGLIFLAIVGSCAAHAAHPRALSLPSRAKGPAAGRAGSLIALGVEASSRPPPPSTPPLPAAAPRHTVLARGAAARAGSVVGIGLECRAQPPPPTAPPPPYSAAVAPPPPYSAVAGGAAARAGSVVALGVESASKPPPPALLPSASSGLDPTGLVRSETLRQEYLGRTQAASRVPTLRLVANAMEPLLTLRPQHEWHVFLDVDDLRDATRLEDYVDQSAALLLFLSRGFFKSRNCLREASVQECPVELRGYVFGAAAGGAGEDAPATSPPRTPITWHRYTDFQRLSLKLIAEQILLASPEFCELSIDTLRFARPVTLHTSAHNPGAREFVDALAGSIEGVVAADAPPLGRGRSRGALARQLSRRRSFPTAGASAPSLGRQLSRALTREGLSQSVFVLYLNSATFVGDAGLALAAEACGRTVRTWRAGKVQLLLVHESDPAHGGCDFENFYATTPEDLVAGGLYSAPAVELYPPPHRDVSLALVAKTLGAVRRTLAARLSLDRLSALSTVETARSSVARLSLAGRHAEKGRARRAARPLARVSVRGVGNARSSAGDWEPRGGAPRLGRSDSSLSWWGESDTESGRRSEGGAESRV</sequence>
<reference evidence="6" key="1">
    <citation type="journal article" date="2013" name="Nature">
        <title>Pan genome of the phytoplankton Emiliania underpins its global distribution.</title>
        <authorList>
            <person name="Read B.A."/>
            <person name="Kegel J."/>
            <person name="Klute M.J."/>
            <person name="Kuo A."/>
            <person name="Lefebvre S.C."/>
            <person name="Maumus F."/>
            <person name="Mayer C."/>
            <person name="Miller J."/>
            <person name="Monier A."/>
            <person name="Salamov A."/>
            <person name="Young J."/>
            <person name="Aguilar M."/>
            <person name="Claverie J.M."/>
            <person name="Frickenhaus S."/>
            <person name="Gonzalez K."/>
            <person name="Herman E.K."/>
            <person name="Lin Y.C."/>
            <person name="Napier J."/>
            <person name="Ogata H."/>
            <person name="Sarno A.F."/>
            <person name="Shmutz J."/>
            <person name="Schroeder D."/>
            <person name="de Vargas C."/>
            <person name="Verret F."/>
            <person name="von Dassow P."/>
            <person name="Valentin K."/>
            <person name="Van de Peer Y."/>
            <person name="Wheeler G."/>
            <person name="Dacks J.B."/>
            <person name="Delwiche C.F."/>
            <person name="Dyhrman S.T."/>
            <person name="Glockner G."/>
            <person name="John U."/>
            <person name="Richards T."/>
            <person name="Worden A.Z."/>
            <person name="Zhang X."/>
            <person name="Grigoriev I.V."/>
            <person name="Allen A.E."/>
            <person name="Bidle K."/>
            <person name="Borodovsky M."/>
            <person name="Bowler C."/>
            <person name="Brownlee C."/>
            <person name="Cock J.M."/>
            <person name="Elias M."/>
            <person name="Gladyshev V.N."/>
            <person name="Groth M."/>
            <person name="Guda C."/>
            <person name="Hadaegh A."/>
            <person name="Iglesias-Rodriguez M.D."/>
            <person name="Jenkins J."/>
            <person name="Jones B.M."/>
            <person name="Lawson T."/>
            <person name="Leese F."/>
            <person name="Lindquist E."/>
            <person name="Lobanov A."/>
            <person name="Lomsadze A."/>
            <person name="Malik S.B."/>
            <person name="Marsh M.E."/>
            <person name="Mackinder L."/>
            <person name="Mock T."/>
            <person name="Mueller-Roeber B."/>
            <person name="Pagarete A."/>
            <person name="Parker M."/>
            <person name="Probert I."/>
            <person name="Quesneville H."/>
            <person name="Raines C."/>
            <person name="Rensing S.A."/>
            <person name="Riano-Pachon D.M."/>
            <person name="Richier S."/>
            <person name="Rokitta S."/>
            <person name="Shiraiwa Y."/>
            <person name="Soanes D.M."/>
            <person name="van der Giezen M."/>
            <person name="Wahlund T.M."/>
            <person name="Williams B."/>
            <person name="Wilson W."/>
            <person name="Wolfe G."/>
            <person name="Wurch L.L."/>
        </authorList>
    </citation>
    <scope>NUCLEOTIDE SEQUENCE</scope>
</reference>
<dbReference type="SUPFAM" id="SSF51126">
    <property type="entry name" value="Pectin lyase-like"/>
    <property type="match status" value="1"/>
</dbReference>
<dbReference type="InterPro" id="IPR001368">
    <property type="entry name" value="TNFR/NGFR_Cys_rich_reg"/>
</dbReference>
<evidence type="ECO:0000259" key="4">
    <source>
        <dbReference type="PROSITE" id="PS50050"/>
    </source>
</evidence>
<organism evidence="5 6">
    <name type="scientific">Emiliania huxleyi (strain CCMP1516)</name>
    <dbReference type="NCBI Taxonomy" id="280463"/>
    <lineage>
        <taxon>Eukaryota</taxon>
        <taxon>Haptista</taxon>
        <taxon>Haptophyta</taxon>
        <taxon>Prymnesiophyceae</taxon>
        <taxon>Isochrysidales</taxon>
        <taxon>Noelaerhabdaceae</taxon>
        <taxon>Emiliania</taxon>
    </lineage>
</organism>
<dbReference type="KEGG" id="ehx:EMIHUDRAFT_449306"/>
<dbReference type="EnsemblProtists" id="EOD34225">
    <property type="protein sequence ID" value="EOD34225"/>
    <property type="gene ID" value="EMIHUDRAFT_449306"/>
</dbReference>
<dbReference type="PANTHER" id="PTHR11319:SF35">
    <property type="entry name" value="OUTER MEMBRANE PROTEIN PMPC-RELATED"/>
    <property type="match status" value="1"/>
</dbReference>
<evidence type="ECO:0000256" key="1">
    <source>
        <dbReference type="PROSITE-ProRule" id="PRU00206"/>
    </source>
</evidence>
<feature type="transmembrane region" description="Helical" evidence="3">
    <location>
        <begin position="615"/>
        <end position="636"/>
    </location>
</feature>
<keyword evidence="6" id="KW-1185">Reference proteome</keyword>
<dbReference type="InterPro" id="IPR011050">
    <property type="entry name" value="Pectin_lyase_fold/virulence"/>
</dbReference>
<keyword evidence="3" id="KW-1133">Transmembrane helix</keyword>
<dbReference type="GeneID" id="17279496"/>
<feature type="domain" description="TNFR-Cys" evidence="4">
    <location>
        <begin position="429"/>
        <end position="480"/>
    </location>
</feature>
<dbReference type="Proteomes" id="UP000013827">
    <property type="component" value="Unassembled WGS sequence"/>
</dbReference>
<evidence type="ECO:0000256" key="3">
    <source>
        <dbReference type="SAM" id="Phobius"/>
    </source>
</evidence>
<dbReference type="SMART" id="SM01411">
    <property type="entry name" value="Ephrin_rec_like"/>
    <property type="match status" value="1"/>
</dbReference>
<evidence type="ECO:0000313" key="6">
    <source>
        <dbReference type="Proteomes" id="UP000013827"/>
    </source>
</evidence>
<name>A0A0D3KEP0_EMIH1</name>
<comment type="caution">
    <text evidence="1">Lacks conserved residue(s) required for the propagation of feature annotation.</text>
</comment>
<keyword evidence="3" id="KW-0472">Membrane</keyword>